<gene>
    <name evidence="2" type="ORF">FCALED_LOCUS7655</name>
</gene>
<dbReference type="AlphaFoldDB" id="A0A9N9BZH5"/>
<evidence type="ECO:0000256" key="1">
    <source>
        <dbReference type="SAM" id="MobiDB-lite"/>
    </source>
</evidence>
<comment type="caution">
    <text evidence="2">The sequence shown here is derived from an EMBL/GenBank/DDBJ whole genome shotgun (WGS) entry which is preliminary data.</text>
</comment>
<reference evidence="2" key="1">
    <citation type="submission" date="2021-06" db="EMBL/GenBank/DDBJ databases">
        <authorList>
            <person name="Kallberg Y."/>
            <person name="Tangrot J."/>
            <person name="Rosling A."/>
        </authorList>
    </citation>
    <scope>NUCLEOTIDE SEQUENCE</scope>
    <source>
        <strain evidence="2">UK204</strain>
    </source>
</reference>
<organism evidence="2 3">
    <name type="scientific">Funneliformis caledonium</name>
    <dbReference type="NCBI Taxonomy" id="1117310"/>
    <lineage>
        <taxon>Eukaryota</taxon>
        <taxon>Fungi</taxon>
        <taxon>Fungi incertae sedis</taxon>
        <taxon>Mucoromycota</taxon>
        <taxon>Glomeromycotina</taxon>
        <taxon>Glomeromycetes</taxon>
        <taxon>Glomerales</taxon>
        <taxon>Glomeraceae</taxon>
        <taxon>Funneliformis</taxon>
    </lineage>
</organism>
<protein>
    <submittedName>
        <fullName evidence="2">16842_t:CDS:1</fullName>
    </submittedName>
</protein>
<sequence>MFKNIKSKEMKYGYSMEISGENKARIVKPSNLTRIRLTPLNSKFIFHGTRNDILKWMSSHSELLVEYDPLDQGNNGPAFSPPPSPLLSAYPEIPEIIPSSPTSRSISIPSIITTFSSNESHNITFDLFTIPIKTSALLSDDLAFSRPLNIALNYIPWLEVMLEIRPTDEFNDSKLYPIHRVILPSGLTLSEISKALEKSWKSLIPDSTAFSQDCFIRNCELLYPRRKKPKLNSSGSNSDNEGDGEEEYSDYKETYQQKLAEWLPKSGIASCVRQKQSPDVIPSGILTPYIIDDVLENFDEKRDEAELDKESFTADLPQYENIYKDTLLEKGQSNRHI</sequence>
<dbReference type="Proteomes" id="UP000789570">
    <property type="component" value="Unassembled WGS sequence"/>
</dbReference>
<proteinExistence type="predicted"/>
<name>A0A9N9BZH5_9GLOM</name>
<evidence type="ECO:0000313" key="2">
    <source>
        <dbReference type="EMBL" id="CAG8582235.1"/>
    </source>
</evidence>
<keyword evidence="3" id="KW-1185">Reference proteome</keyword>
<feature type="region of interest" description="Disordered" evidence="1">
    <location>
        <begin position="230"/>
        <end position="249"/>
    </location>
</feature>
<dbReference type="EMBL" id="CAJVPQ010002073">
    <property type="protein sequence ID" value="CAG8582235.1"/>
    <property type="molecule type" value="Genomic_DNA"/>
</dbReference>
<evidence type="ECO:0000313" key="3">
    <source>
        <dbReference type="Proteomes" id="UP000789570"/>
    </source>
</evidence>
<accession>A0A9N9BZH5</accession>
<dbReference type="OrthoDB" id="2407359at2759"/>